<dbReference type="GO" id="GO:0016853">
    <property type="term" value="F:isomerase activity"/>
    <property type="evidence" value="ECO:0007669"/>
    <property type="project" value="UniProtKB-KW"/>
</dbReference>
<proteinExistence type="inferred from homology"/>
<evidence type="ECO:0000313" key="4">
    <source>
        <dbReference type="EMBL" id="SDS21091.1"/>
    </source>
</evidence>
<dbReference type="InterPro" id="IPR012336">
    <property type="entry name" value="Thioredoxin-like_fold"/>
</dbReference>
<dbReference type="PROSITE" id="PS51352">
    <property type="entry name" value="THIOREDOXIN_2"/>
    <property type="match status" value="1"/>
</dbReference>
<comment type="similarity">
    <text evidence="2">Belongs to the thioredoxin family. DsbA subfamily.</text>
</comment>
<comment type="function">
    <text evidence="1">May be required for disulfide bond formation in some proteins.</text>
</comment>
<dbReference type="InterPro" id="IPR036249">
    <property type="entry name" value="Thioredoxin-like_sf"/>
</dbReference>
<keyword evidence="5" id="KW-1185">Reference proteome</keyword>
<dbReference type="Proteomes" id="UP000243904">
    <property type="component" value="Chromosome I"/>
</dbReference>
<dbReference type="SUPFAM" id="SSF52833">
    <property type="entry name" value="Thioredoxin-like"/>
    <property type="match status" value="1"/>
</dbReference>
<organism evidence="4 5">
    <name type="scientific">Bradyrhizobium canariense</name>
    <dbReference type="NCBI Taxonomy" id="255045"/>
    <lineage>
        <taxon>Bacteria</taxon>
        <taxon>Pseudomonadati</taxon>
        <taxon>Pseudomonadota</taxon>
        <taxon>Alphaproteobacteria</taxon>
        <taxon>Hyphomicrobiales</taxon>
        <taxon>Nitrobacteraceae</taxon>
        <taxon>Bradyrhizobium</taxon>
    </lineage>
</organism>
<dbReference type="PANTHER" id="PTHR13887:SF56">
    <property type="entry name" value="THIOREDOXIN-LIKE REDUCTASE RV2466C"/>
    <property type="match status" value="1"/>
</dbReference>
<protein>
    <submittedName>
        <fullName evidence="4">Protein-disulfide isomerase</fullName>
    </submittedName>
</protein>
<name>A0A1H1QC23_9BRAD</name>
<sequence length="216" mass="23704">MTGIRRAFIAFLSMVGMAGFPPLQLIGSAMAQSASATLLAKPMALPEIGLGDAKAPVTIFEFASMSCPHCAAFEENVFPMVRSKYIDTGKVRFVFREFPLDIKAAAASMLARCIANGDAEKFFGTLDKMFKQQDVLMTQTKETLQRIGKEAGMDDQGAENCVKDQTLLDKLSADEKFAEEELKVDATPTFFINGEMVKGSMSFEEFEAKIKPLLKK</sequence>
<evidence type="ECO:0000259" key="3">
    <source>
        <dbReference type="PROSITE" id="PS51352"/>
    </source>
</evidence>
<dbReference type="AlphaFoldDB" id="A0A1H1QC23"/>
<accession>A0A1H1QC23</accession>
<dbReference type="PANTHER" id="PTHR13887">
    <property type="entry name" value="GLUTATHIONE S-TRANSFERASE KAPPA"/>
    <property type="match status" value="1"/>
</dbReference>
<evidence type="ECO:0000256" key="2">
    <source>
        <dbReference type="ARBA" id="ARBA00005791"/>
    </source>
</evidence>
<evidence type="ECO:0000313" key="5">
    <source>
        <dbReference type="Proteomes" id="UP000243904"/>
    </source>
</evidence>
<keyword evidence="4" id="KW-0413">Isomerase</keyword>
<gene>
    <name evidence="4" type="ORF">SAMN05444158_1350</name>
</gene>
<dbReference type="InterPro" id="IPR013766">
    <property type="entry name" value="Thioredoxin_domain"/>
</dbReference>
<evidence type="ECO:0000256" key="1">
    <source>
        <dbReference type="ARBA" id="ARBA00003565"/>
    </source>
</evidence>
<reference evidence="5" key="1">
    <citation type="submission" date="2016-10" db="EMBL/GenBank/DDBJ databases">
        <authorList>
            <person name="Varghese N."/>
            <person name="Submissions S."/>
        </authorList>
    </citation>
    <scope>NUCLEOTIDE SEQUENCE [LARGE SCALE GENOMIC DNA]</scope>
    <source>
        <strain evidence="5">GAS369</strain>
    </source>
</reference>
<dbReference type="EMBL" id="LT629750">
    <property type="protein sequence ID" value="SDS21091.1"/>
    <property type="molecule type" value="Genomic_DNA"/>
</dbReference>
<dbReference type="Pfam" id="PF13462">
    <property type="entry name" value="Thioredoxin_4"/>
    <property type="match status" value="1"/>
</dbReference>
<feature type="domain" description="Thioredoxin" evidence="3">
    <location>
        <begin position="23"/>
        <end position="215"/>
    </location>
</feature>
<dbReference type="Gene3D" id="3.40.30.10">
    <property type="entry name" value="Glutaredoxin"/>
    <property type="match status" value="1"/>
</dbReference>